<sequence length="247" mass="27457">MPLTDEQTALLKEADPDDLADGLEKYNTDAFQNVFRRGYGKAKGDLTPSLSEKDEALTAAQQRAQALEEKVSKLQEEAITPDEAQQMKEEALRKKAEEFEEKYQGLNQKLQEERQDKVQQRVRSELTNHVPQWVADRALNHDVQKRIKVSDDGITIYEQDGETPMGTSTDDAMAKLVEDVVAGIPEQFRTAAKQNGTGYKGGGSGGGNSAGRYKPDMSTAQKAQLAQELGVEGYRKAKEQHQARQTE</sequence>
<protein>
    <recommendedName>
        <fullName evidence="5">Scaffolding protein</fullName>
    </recommendedName>
</protein>
<dbReference type="Gene3D" id="3.30.910.20">
    <property type="entry name" value="Skp domain"/>
    <property type="match status" value="1"/>
</dbReference>
<dbReference type="AlphaFoldDB" id="A0A540VQ62"/>
<evidence type="ECO:0008006" key="5">
    <source>
        <dbReference type="Google" id="ProtNLM"/>
    </source>
</evidence>
<accession>A0A540VQ62</accession>
<evidence type="ECO:0000313" key="4">
    <source>
        <dbReference type="Proteomes" id="UP000315400"/>
    </source>
</evidence>
<keyword evidence="1" id="KW-0175">Coiled coil</keyword>
<proteinExistence type="predicted"/>
<evidence type="ECO:0000313" key="3">
    <source>
        <dbReference type="EMBL" id="TQE98902.1"/>
    </source>
</evidence>
<feature type="compositionally biased region" description="Gly residues" evidence="2">
    <location>
        <begin position="198"/>
        <end position="209"/>
    </location>
</feature>
<reference evidence="3 4" key="1">
    <citation type="submission" date="2019-06" db="EMBL/GenBank/DDBJ databases">
        <title>Metagenome assembled Genome of Spiribacter salinus SL48-SHIP from the microbial mat of Salt Lake 48 (Novosibirsk region, Russia).</title>
        <authorList>
            <person name="Shipova A."/>
            <person name="Rozanov A.S."/>
            <person name="Bryanskaya A.V."/>
            <person name="Peltek S.E."/>
        </authorList>
    </citation>
    <scope>NUCLEOTIDE SEQUENCE [LARGE SCALE GENOMIC DNA]</scope>
    <source>
        <strain evidence="3">SL48-SHIP-2</strain>
    </source>
</reference>
<name>A0A540VQ62_9GAMM</name>
<feature type="region of interest" description="Disordered" evidence="2">
    <location>
        <begin position="189"/>
        <end position="247"/>
    </location>
</feature>
<dbReference type="EMBL" id="VIFK01000117">
    <property type="protein sequence ID" value="TQE98902.1"/>
    <property type="molecule type" value="Genomic_DNA"/>
</dbReference>
<feature type="compositionally biased region" description="Basic and acidic residues" evidence="2">
    <location>
        <begin position="233"/>
        <end position="247"/>
    </location>
</feature>
<feature type="coiled-coil region" evidence="1">
    <location>
        <begin position="50"/>
        <end position="123"/>
    </location>
</feature>
<evidence type="ECO:0000256" key="1">
    <source>
        <dbReference type="SAM" id="Coils"/>
    </source>
</evidence>
<gene>
    <name evidence="3" type="ORF">FKY71_11355</name>
</gene>
<dbReference type="Proteomes" id="UP000315400">
    <property type="component" value="Unassembled WGS sequence"/>
</dbReference>
<dbReference type="InterPro" id="IPR024930">
    <property type="entry name" value="Skp_dom_sf"/>
</dbReference>
<comment type="caution">
    <text evidence="3">The sequence shown here is derived from an EMBL/GenBank/DDBJ whole genome shotgun (WGS) entry which is preliminary data.</text>
</comment>
<evidence type="ECO:0000256" key="2">
    <source>
        <dbReference type="SAM" id="MobiDB-lite"/>
    </source>
</evidence>
<organism evidence="3 4">
    <name type="scientific">Spiribacter salinus</name>
    <dbReference type="NCBI Taxonomy" id="1335746"/>
    <lineage>
        <taxon>Bacteria</taxon>
        <taxon>Pseudomonadati</taxon>
        <taxon>Pseudomonadota</taxon>
        <taxon>Gammaproteobacteria</taxon>
        <taxon>Chromatiales</taxon>
        <taxon>Ectothiorhodospiraceae</taxon>
        <taxon>Spiribacter</taxon>
    </lineage>
</organism>